<name>E6N5U5_CALS0</name>
<sequence>MFLCFRDKFCVSELDNFFQRWVSVPLPNFSVKVLLEAEDNLAKTLAYARSQLESFGDAGVREAGRLGSAFEVLGSALSRALGIAFYQAGAYLQNFLRGSIQAFTEFEAAATRLASLTASAGESVNMLAYAFRAAASAAAREMSVSGAEAMKALEALVKAGLSGADALQALRYSLALARIEGEDYGKAASNLVQVMAQFGVEGSRAAVAVDVLVNASRLGIGSATDFAQGLANVGSTARAMGMSLQETTAWLVALERRLGSAEEAGTQLARLLINLYEVAAKLGVPVRDSADHLRTASEIMLDIIARVRELGGDFEALQSRLAGVDTRAVKALFTLSQMNESFTELVAGVSEAGTALRTFEEYLGTAEGRAAALRAETDRLQRMVGESLSAIYYMVGPYVLKAFDAVVTAWRGIIAAAVDSRFDQRLAYIETQLRILGRISEEEASSFIRSWVEMGDISLEEGLRIAEAVAIYDENIQTLVERARVAGVEVPDSFRQMADAVGSAVSDSVSRMSELNLALGRVEQVVKDLGLASKGLAAGLDFYNVLKQVHEALGVAEPLTEEQAKSMEYLAAAQSVVNYTSQLLSLQQQALQLYMMGATEAGNMLTAMMQGLSQALADGNITQSEFIALLGTLGVNAGNVAGSLHGMLVKALETTRQAVEGNVSSVQSLINYLNTLNGQVIRYTIVEERVTIHSSTGGGSGAEIVHETGGRFFEEYQRGAWYVPNTGPAILHEGEMVLPRSVAEWFRRGGVSTVVNINMSVNFSGERGADAAEVLSRELVKRLRAAL</sequence>
<evidence type="ECO:0000313" key="4">
    <source>
        <dbReference type="Proteomes" id="UP000008120"/>
    </source>
</evidence>
<evidence type="ECO:0000313" key="2">
    <source>
        <dbReference type="EMBL" id="BAJ47664.1"/>
    </source>
</evidence>
<accession>E6N5U5</accession>
<gene>
    <name evidence="3" type="ORF">CSUB_C0623</name>
    <name evidence="2" type="ORF">HGMM_F32D08C30</name>
</gene>
<dbReference type="AlphaFoldDB" id="E6N5U5"/>
<organism evidence="2 4">
    <name type="scientific">Caldiarchaeum subterraneum</name>
    <dbReference type="NCBI Taxonomy" id="311458"/>
    <lineage>
        <taxon>Archaea</taxon>
        <taxon>Nitrososphaerota</taxon>
        <taxon>Candidatus Caldarchaeales</taxon>
        <taxon>Candidatus Caldarchaeaceae</taxon>
        <taxon>Candidatus Caldarchaeum</taxon>
    </lineage>
</organism>
<evidence type="ECO:0000259" key="1">
    <source>
        <dbReference type="Pfam" id="PF10145"/>
    </source>
</evidence>
<dbReference type="Pfam" id="PF10145">
    <property type="entry name" value="PhageMin_Tail"/>
    <property type="match status" value="1"/>
</dbReference>
<dbReference type="Proteomes" id="UP000008120">
    <property type="component" value="Chromosome"/>
</dbReference>
<dbReference type="KEGG" id="csu:CSUB_C0623"/>
<dbReference type="InterPro" id="IPR010090">
    <property type="entry name" value="Phage_tape_meas"/>
</dbReference>
<dbReference type="BioCyc" id="CCAL311458:G131R-635-MONOMER"/>
<evidence type="ECO:0000313" key="3">
    <source>
        <dbReference type="EMBL" id="BAJ50482.1"/>
    </source>
</evidence>
<dbReference type="STRING" id="311458.CSUB_C0623"/>
<dbReference type="EMBL" id="AP011843">
    <property type="protein sequence ID" value="BAJ47664.1"/>
    <property type="molecule type" value="Genomic_DNA"/>
</dbReference>
<feature type="domain" description="Phage tail tape measure protein" evidence="1">
    <location>
        <begin position="137"/>
        <end position="313"/>
    </location>
</feature>
<dbReference type="NCBIfam" id="TIGR01760">
    <property type="entry name" value="tape_meas_TP901"/>
    <property type="match status" value="1"/>
</dbReference>
<reference evidence="2 4" key="2">
    <citation type="journal article" date="2011" name="Nucleic Acids Res.">
        <title>Insights into the evolution of Archaea and eukaryotic protein modifier systems revealed by the genome of a novel archaeal group.</title>
        <authorList>
            <person name="Nunoura T."/>
            <person name="Takaki Y."/>
            <person name="Kakuta J."/>
            <person name="Nishi S."/>
            <person name="Sugahara J."/>
            <person name="Kazama H."/>
            <person name="Chee G."/>
            <person name="Hattori M."/>
            <person name="Kanai A."/>
            <person name="Atomi H."/>
            <person name="Takai K."/>
            <person name="Takami H."/>
        </authorList>
    </citation>
    <scope>NUCLEOTIDE SEQUENCE [LARGE SCALE GENOMIC DNA]</scope>
</reference>
<reference evidence="2 4" key="1">
    <citation type="journal article" date="2005" name="Environ. Microbiol.">
        <title>Genetic and functional properties of uncultivated thermophilic crenarchaeotes from a subsurface gold mine as revealed by analysis of genome fragments.</title>
        <authorList>
            <person name="Nunoura T."/>
            <person name="Hirayama H."/>
            <person name="Takami H."/>
            <person name="Oida H."/>
            <person name="Nishi S."/>
            <person name="Shimamura S."/>
            <person name="Suzuki Y."/>
            <person name="Inagaki F."/>
            <person name="Takai K."/>
            <person name="Nealson K.H."/>
            <person name="Horikoshi K."/>
        </authorList>
    </citation>
    <scope>NUCLEOTIDE SEQUENCE [LARGE SCALE GENOMIC DNA]</scope>
</reference>
<protein>
    <recommendedName>
        <fullName evidence="1">Phage tail tape measure protein domain-containing protein</fullName>
    </recommendedName>
</protein>
<proteinExistence type="predicted"/>
<dbReference type="EMBL" id="BA000048">
    <property type="protein sequence ID" value="BAJ50482.1"/>
    <property type="molecule type" value="Genomic_DNA"/>
</dbReference>